<dbReference type="Proteomes" id="UP001196413">
    <property type="component" value="Unassembled WGS sequence"/>
</dbReference>
<evidence type="ECO:0000259" key="11">
    <source>
        <dbReference type="PROSITE" id="PS51186"/>
    </source>
</evidence>
<dbReference type="GO" id="GO:0000139">
    <property type="term" value="C:Golgi membrane"/>
    <property type="evidence" value="ECO:0007669"/>
    <property type="project" value="TreeGrafter"/>
</dbReference>
<name>A0AAD5MR03_PARTN</name>
<comment type="similarity">
    <text evidence="6">Belongs to the acetyltransferase family. NAA60 subfamily.</text>
</comment>
<evidence type="ECO:0000256" key="5">
    <source>
        <dbReference type="ARBA" id="ARBA00023315"/>
    </source>
</evidence>
<dbReference type="InterPro" id="IPR045141">
    <property type="entry name" value="NAA60-like"/>
</dbReference>
<dbReference type="EC" id="2.3.1.259" evidence="7"/>
<dbReference type="EMBL" id="JAHQIW010003789">
    <property type="protein sequence ID" value="KAJ1360168.1"/>
    <property type="molecule type" value="Genomic_DNA"/>
</dbReference>
<dbReference type="GO" id="GO:0004402">
    <property type="term" value="F:histone acetyltransferase activity"/>
    <property type="evidence" value="ECO:0007669"/>
    <property type="project" value="TreeGrafter"/>
</dbReference>
<comment type="catalytic activity">
    <reaction evidence="10">
        <text>N-terminal L-methionyl-[transmembrane protein] + acetyl-CoA = N-terminal N(alpha)-acetyl-L-methionyl-[transmembrane protein] + CoA + H(+)</text>
        <dbReference type="Rhea" id="RHEA:50604"/>
        <dbReference type="Rhea" id="RHEA-COMP:12745"/>
        <dbReference type="Rhea" id="RHEA-COMP:12746"/>
        <dbReference type="ChEBI" id="CHEBI:15378"/>
        <dbReference type="ChEBI" id="CHEBI:57287"/>
        <dbReference type="ChEBI" id="CHEBI:57288"/>
        <dbReference type="ChEBI" id="CHEBI:64731"/>
        <dbReference type="ChEBI" id="CHEBI:133414"/>
        <dbReference type="EC" id="2.3.1.259"/>
    </reaction>
</comment>
<evidence type="ECO:0000256" key="4">
    <source>
        <dbReference type="ARBA" id="ARBA00022853"/>
    </source>
</evidence>
<keyword evidence="4" id="KW-0156">Chromatin regulator</keyword>
<evidence type="ECO:0000256" key="1">
    <source>
        <dbReference type="ARBA" id="ARBA00013184"/>
    </source>
</evidence>
<evidence type="ECO:0000256" key="2">
    <source>
        <dbReference type="ARBA" id="ARBA00022679"/>
    </source>
</evidence>
<dbReference type="InterPro" id="IPR000182">
    <property type="entry name" value="GNAT_dom"/>
</dbReference>
<dbReference type="InterPro" id="IPR016181">
    <property type="entry name" value="Acyl_CoA_acyltransferase"/>
</dbReference>
<organism evidence="12 13">
    <name type="scientific">Parelaphostrongylus tenuis</name>
    <name type="common">Meningeal worm</name>
    <dbReference type="NCBI Taxonomy" id="148309"/>
    <lineage>
        <taxon>Eukaryota</taxon>
        <taxon>Metazoa</taxon>
        <taxon>Ecdysozoa</taxon>
        <taxon>Nematoda</taxon>
        <taxon>Chromadorea</taxon>
        <taxon>Rhabditida</taxon>
        <taxon>Rhabditina</taxon>
        <taxon>Rhabditomorpha</taxon>
        <taxon>Strongyloidea</taxon>
        <taxon>Metastrongylidae</taxon>
        <taxon>Parelaphostrongylus</taxon>
    </lineage>
</organism>
<evidence type="ECO:0000313" key="13">
    <source>
        <dbReference type="Proteomes" id="UP001196413"/>
    </source>
</evidence>
<dbReference type="Pfam" id="PF00583">
    <property type="entry name" value="Acetyltransf_1"/>
    <property type="match status" value="1"/>
</dbReference>
<keyword evidence="3" id="KW-0159">Chromosome partition</keyword>
<keyword evidence="13" id="KW-1185">Reference proteome</keyword>
<dbReference type="PANTHER" id="PTHR14744">
    <property type="entry name" value="N-ALPHA-ACETYLTRANSFERASE 60"/>
    <property type="match status" value="1"/>
</dbReference>
<evidence type="ECO:0000256" key="8">
    <source>
        <dbReference type="ARBA" id="ARBA00026144"/>
    </source>
</evidence>
<sequence>MGGICLPVPYPKSYWMSIADDKDRHYSLGAYNAQGRLIGAVGVMRCVKDYLVLKYLHHDERELINLFRKVCYITTLIVSPDFRKIGVATQLLQRASTVLLQEGSQLIYLHVLHSNLPAIRLYEKLGYKKVVEIPNYYKIDDKDETGIIYCRRLGTPTCHQCLAAPSCSIL</sequence>
<evidence type="ECO:0000256" key="7">
    <source>
        <dbReference type="ARBA" id="ARBA00026111"/>
    </source>
</evidence>
<gene>
    <name evidence="12" type="ORF">KIN20_019082</name>
</gene>
<keyword evidence="5" id="KW-0012">Acyltransferase</keyword>
<keyword evidence="2" id="KW-0808">Transferase</keyword>
<reference evidence="12" key="1">
    <citation type="submission" date="2021-06" db="EMBL/GenBank/DDBJ databases">
        <title>Parelaphostrongylus tenuis whole genome reference sequence.</title>
        <authorList>
            <person name="Garwood T.J."/>
            <person name="Larsen P.A."/>
            <person name="Fountain-Jones N.M."/>
            <person name="Garbe J.R."/>
            <person name="Macchietto M.G."/>
            <person name="Kania S.A."/>
            <person name="Gerhold R.W."/>
            <person name="Richards J.E."/>
            <person name="Wolf T.M."/>
        </authorList>
    </citation>
    <scope>NUCLEOTIDE SEQUENCE</scope>
    <source>
        <strain evidence="12">MNPRO001-30</strain>
        <tissue evidence="12">Meninges</tissue>
    </source>
</reference>
<evidence type="ECO:0000256" key="10">
    <source>
        <dbReference type="ARBA" id="ARBA00048848"/>
    </source>
</evidence>
<comment type="caution">
    <text evidence="12">The sequence shown here is derived from an EMBL/GenBank/DDBJ whole genome shotgun (WGS) entry which is preliminary data.</text>
</comment>
<proteinExistence type="inferred from homology"/>
<dbReference type="AlphaFoldDB" id="A0AAD5MR03"/>
<dbReference type="PANTHER" id="PTHR14744:SF15">
    <property type="entry name" value="N-ALPHA-ACETYLTRANSFERASE 60"/>
    <property type="match status" value="1"/>
</dbReference>
<protein>
    <recommendedName>
        <fullName evidence="8">N-alpha-acetyltransferase 60</fullName>
        <ecNumber evidence="7">2.3.1.259</ecNumber>
        <ecNumber evidence="1">2.3.1.48</ecNumber>
    </recommendedName>
</protein>
<dbReference type="SUPFAM" id="SSF55729">
    <property type="entry name" value="Acyl-CoA N-acyltransferases (Nat)"/>
    <property type="match status" value="1"/>
</dbReference>
<dbReference type="EC" id="2.3.1.48" evidence="1"/>
<dbReference type="GO" id="GO:0120518">
    <property type="term" value="F:protein N-terminal-methionine acetyltransferase activity"/>
    <property type="evidence" value="ECO:0007669"/>
    <property type="project" value="UniProtKB-EC"/>
</dbReference>
<feature type="domain" description="N-acetyltransferase" evidence="11">
    <location>
        <begin position="1"/>
        <end position="154"/>
    </location>
</feature>
<evidence type="ECO:0000313" key="12">
    <source>
        <dbReference type="EMBL" id="KAJ1360168.1"/>
    </source>
</evidence>
<dbReference type="GO" id="GO:0007059">
    <property type="term" value="P:chromosome segregation"/>
    <property type="evidence" value="ECO:0007669"/>
    <property type="project" value="UniProtKB-KW"/>
</dbReference>
<accession>A0AAD5MR03</accession>
<evidence type="ECO:0000256" key="9">
    <source>
        <dbReference type="ARBA" id="ARBA00048017"/>
    </source>
</evidence>
<comment type="catalytic activity">
    <reaction evidence="9">
        <text>L-lysyl-[protein] + acetyl-CoA = N(6)-acetyl-L-lysyl-[protein] + CoA + H(+)</text>
        <dbReference type="Rhea" id="RHEA:45948"/>
        <dbReference type="Rhea" id="RHEA-COMP:9752"/>
        <dbReference type="Rhea" id="RHEA-COMP:10731"/>
        <dbReference type="ChEBI" id="CHEBI:15378"/>
        <dbReference type="ChEBI" id="CHEBI:29969"/>
        <dbReference type="ChEBI" id="CHEBI:57287"/>
        <dbReference type="ChEBI" id="CHEBI:57288"/>
        <dbReference type="ChEBI" id="CHEBI:61930"/>
        <dbReference type="EC" id="2.3.1.48"/>
    </reaction>
</comment>
<dbReference type="PROSITE" id="PS51186">
    <property type="entry name" value="GNAT"/>
    <property type="match status" value="1"/>
</dbReference>
<dbReference type="CDD" id="cd04301">
    <property type="entry name" value="NAT_SF"/>
    <property type="match status" value="1"/>
</dbReference>
<evidence type="ECO:0000256" key="3">
    <source>
        <dbReference type="ARBA" id="ARBA00022829"/>
    </source>
</evidence>
<dbReference type="Gene3D" id="3.40.630.30">
    <property type="match status" value="1"/>
</dbReference>
<evidence type="ECO:0000256" key="6">
    <source>
        <dbReference type="ARBA" id="ARBA00025774"/>
    </source>
</evidence>